<reference evidence="2" key="1">
    <citation type="submission" date="2023-03" db="EMBL/GenBank/DDBJ databases">
        <title>Massive genome expansion in bonnet fungi (Mycena s.s.) driven by repeated elements and novel gene families across ecological guilds.</title>
        <authorList>
            <consortium name="Lawrence Berkeley National Laboratory"/>
            <person name="Harder C.B."/>
            <person name="Miyauchi S."/>
            <person name="Viragh M."/>
            <person name="Kuo A."/>
            <person name="Thoen E."/>
            <person name="Andreopoulos B."/>
            <person name="Lu D."/>
            <person name="Skrede I."/>
            <person name="Drula E."/>
            <person name="Henrissat B."/>
            <person name="Morin E."/>
            <person name="Kohler A."/>
            <person name="Barry K."/>
            <person name="LaButti K."/>
            <person name="Morin E."/>
            <person name="Salamov A."/>
            <person name="Lipzen A."/>
            <person name="Mereny Z."/>
            <person name="Hegedus B."/>
            <person name="Baldrian P."/>
            <person name="Stursova M."/>
            <person name="Weitz H."/>
            <person name="Taylor A."/>
            <person name="Grigoriev I.V."/>
            <person name="Nagy L.G."/>
            <person name="Martin F."/>
            <person name="Kauserud H."/>
        </authorList>
    </citation>
    <scope>NUCLEOTIDE SEQUENCE</scope>
    <source>
        <strain evidence="2">CBHHK067</strain>
    </source>
</reference>
<dbReference type="Proteomes" id="UP001221757">
    <property type="component" value="Unassembled WGS sequence"/>
</dbReference>
<sequence length="53" mass="5878">MGNKKTGRHGAQPGGDVATGNEGERRQGRVGLERDERTGKEREKKTRTRGQED</sequence>
<evidence type="ECO:0000313" key="3">
    <source>
        <dbReference type="Proteomes" id="UP001221757"/>
    </source>
</evidence>
<feature type="region of interest" description="Disordered" evidence="1">
    <location>
        <begin position="1"/>
        <end position="53"/>
    </location>
</feature>
<feature type="non-terminal residue" evidence="2">
    <location>
        <position position="53"/>
    </location>
</feature>
<organism evidence="2 3">
    <name type="scientific">Mycena rosella</name>
    <name type="common">Pink bonnet</name>
    <name type="synonym">Agaricus rosellus</name>
    <dbReference type="NCBI Taxonomy" id="1033263"/>
    <lineage>
        <taxon>Eukaryota</taxon>
        <taxon>Fungi</taxon>
        <taxon>Dikarya</taxon>
        <taxon>Basidiomycota</taxon>
        <taxon>Agaricomycotina</taxon>
        <taxon>Agaricomycetes</taxon>
        <taxon>Agaricomycetidae</taxon>
        <taxon>Agaricales</taxon>
        <taxon>Marasmiineae</taxon>
        <taxon>Mycenaceae</taxon>
        <taxon>Mycena</taxon>
    </lineage>
</organism>
<accession>A0AAD7CH88</accession>
<keyword evidence="3" id="KW-1185">Reference proteome</keyword>
<dbReference type="AlphaFoldDB" id="A0AAD7CH88"/>
<gene>
    <name evidence="2" type="ORF">B0H17DRAFT_1102841</name>
</gene>
<protein>
    <submittedName>
        <fullName evidence="2">Uncharacterized protein</fullName>
    </submittedName>
</protein>
<evidence type="ECO:0000256" key="1">
    <source>
        <dbReference type="SAM" id="MobiDB-lite"/>
    </source>
</evidence>
<feature type="compositionally biased region" description="Basic and acidic residues" evidence="1">
    <location>
        <begin position="22"/>
        <end position="53"/>
    </location>
</feature>
<name>A0AAD7CH88_MYCRO</name>
<evidence type="ECO:0000313" key="2">
    <source>
        <dbReference type="EMBL" id="KAJ7648874.1"/>
    </source>
</evidence>
<proteinExistence type="predicted"/>
<dbReference type="EMBL" id="JARKIE010000373">
    <property type="protein sequence ID" value="KAJ7648874.1"/>
    <property type="molecule type" value="Genomic_DNA"/>
</dbReference>
<comment type="caution">
    <text evidence="2">The sequence shown here is derived from an EMBL/GenBank/DDBJ whole genome shotgun (WGS) entry which is preliminary data.</text>
</comment>